<dbReference type="EMBL" id="WBUI01000011">
    <property type="protein sequence ID" value="KAB2932029.1"/>
    <property type="molecule type" value="Genomic_DNA"/>
</dbReference>
<evidence type="ECO:0008006" key="4">
    <source>
        <dbReference type="Google" id="ProtNLM"/>
    </source>
</evidence>
<feature type="chain" id="PRO_5032966526" description="Lipoprotein" evidence="1">
    <location>
        <begin position="19"/>
        <end position="211"/>
    </location>
</feature>
<reference evidence="2 3" key="1">
    <citation type="submission" date="2019-10" db="EMBL/GenBank/DDBJ databases">
        <title>Extracellular Electron Transfer in a Candidatus Methanoperedens spp. Enrichment Culture.</title>
        <authorList>
            <person name="Berger S."/>
            <person name="Rangel Shaw D."/>
            <person name="Berben T."/>
            <person name="In 'T Zandt M."/>
            <person name="Frank J."/>
            <person name="Reimann J."/>
            <person name="Jetten M.S.M."/>
            <person name="Welte C.U."/>
        </authorList>
    </citation>
    <scope>NUCLEOTIDE SEQUENCE [LARGE SCALE GENOMIC DNA]</scope>
    <source>
        <strain evidence="2">SB12</strain>
    </source>
</reference>
<comment type="caution">
    <text evidence="2">The sequence shown here is derived from an EMBL/GenBank/DDBJ whole genome shotgun (WGS) entry which is preliminary data.</text>
</comment>
<organism evidence="2 3">
    <name type="scientific">Leptonema illini</name>
    <dbReference type="NCBI Taxonomy" id="183"/>
    <lineage>
        <taxon>Bacteria</taxon>
        <taxon>Pseudomonadati</taxon>
        <taxon>Spirochaetota</taxon>
        <taxon>Spirochaetia</taxon>
        <taxon>Leptospirales</taxon>
        <taxon>Leptospiraceae</taxon>
        <taxon>Leptonema</taxon>
    </lineage>
</organism>
<keyword evidence="1" id="KW-0732">Signal</keyword>
<dbReference type="AlphaFoldDB" id="A0A833LWT6"/>
<evidence type="ECO:0000256" key="1">
    <source>
        <dbReference type="SAM" id="SignalP"/>
    </source>
</evidence>
<evidence type="ECO:0000313" key="2">
    <source>
        <dbReference type="EMBL" id="KAB2932029.1"/>
    </source>
</evidence>
<dbReference type="Proteomes" id="UP000460298">
    <property type="component" value="Unassembled WGS sequence"/>
</dbReference>
<accession>A0A833LWT6</accession>
<protein>
    <recommendedName>
        <fullName evidence="4">Lipoprotein</fullName>
    </recommendedName>
</protein>
<evidence type="ECO:0000313" key="3">
    <source>
        <dbReference type="Proteomes" id="UP000460298"/>
    </source>
</evidence>
<proteinExistence type="predicted"/>
<feature type="signal peptide" evidence="1">
    <location>
        <begin position="1"/>
        <end position="18"/>
    </location>
</feature>
<sequence>MRLVLLPAFFLSACVVHYVDVPSTFSESKHERNQDIRLFVTVRQLYDPVLSTDGRKWPTHEDRDYGRLVLEGLQKAIGSQKGVVIDETSPLSITLQTTMAPDEQWNRAGCFTLLVIPVWRSYTYPVDVIVRYRGREIRRKTYYYSTTKVVGWISLPGNLLLSSWHPRFYGGEDSRNKGLHDNFASFFENVAADAVHAAREQMQASGSKDGL</sequence>
<name>A0A833LWT6_9LEPT</name>
<gene>
    <name evidence="2" type="ORF">F9K24_12150</name>
</gene>